<proteinExistence type="predicted"/>
<evidence type="ECO:0000313" key="3">
    <source>
        <dbReference type="Proteomes" id="UP001374535"/>
    </source>
</evidence>
<sequence length="272" mass="28791">MKRRSKDQPAEARPTNSPARQHMSSPAPQFKNSPAPQYMNSPAPQFKNSPKPISHAAIYDISEAAIFSSPKLQFRNSPAVGAPQFRASLTVTNLNPKRGMPMHSFGKVKHGEHGTNGDDGVGAGAVPVGSGRGHSEKAHGGRVEIGQERGGVTVEIGEVAGELSSHPTSSTKTSRHSRRHTDGGNTSSGGGGRSGGGGGWVVLMRSAMLNAMLVAAATLKERRAAALSPWTTIPAVFSDGSTWEYSCALLQMLFHVIDALVGEYMTLHVKYK</sequence>
<dbReference type="Proteomes" id="UP001374535">
    <property type="component" value="Chromosome 9"/>
</dbReference>
<accession>A0AAQ3MTT4</accession>
<dbReference type="AlphaFoldDB" id="A0AAQ3MTT4"/>
<gene>
    <name evidence="2" type="ORF">V8G54_029645</name>
</gene>
<evidence type="ECO:0000313" key="2">
    <source>
        <dbReference type="EMBL" id="WVY97494.1"/>
    </source>
</evidence>
<evidence type="ECO:0000256" key="1">
    <source>
        <dbReference type="SAM" id="MobiDB-lite"/>
    </source>
</evidence>
<feature type="region of interest" description="Disordered" evidence="1">
    <location>
        <begin position="1"/>
        <end position="51"/>
    </location>
</feature>
<feature type="region of interest" description="Disordered" evidence="1">
    <location>
        <begin position="159"/>
        <end position="195"/>
    </location>
</feature>
<protein>
    <submittedName>
        <fullName evidence="2">Uncharacterized protein</fullName>
    </submittedName>
</protein>
<feature type="compositionally biased region" description="Polar residues" evidence="1">
    <location>
        <begin position="14"/>
        <end position="48"/>
    </location>
</feature>
<feature type="compositionally biased region" description="Basic and acidic residues" evidence="1">
    <location>
        <begin position="1"/>
        <end position="10"/>
    </location>
</feature>
<dbReference type="EMBL" id="CP144692">
    <property type="protein sequence ID" value="WVY97494.1"/>
    <property type="molecule type" value="Genomic_DNA"/>
</dbReference>
<name>A0AAQ3MTT4_VIGMU</name>
<feature type="compositionally biased region" description="Gly residues" evidence="1">
    <location>
        <begin position="186"/>
        <end position="195"/>
    </location>
</feature>
<organism evidence="2 3">
    <name type="scientific">Vigna mungo</name>
    <name type="common">Black gram</name>
    <name type="synonym">Phaseolus mungo</name>
    <dbReference type="NCBI Taxonomy" id="3915"/>
    <lineage>
        <taxon>Eukaryota</taxon>
        <taxon>Viridiplantae</taxon>
        <taxon>Streptophyta</taxon>
        <taxon>Embryophyta</taxon>
        <taxon>Tracheophyta</taxon>
        <taxon>Spermatophyta</taxon>
        <taxon>Magnoliopsida</taxon>
        <taxon>eudicotyledons</taxon>
        <taxon>Gunneridae</taxon>
        <taxon>Pentapetalae</taxon>
        <taxon>rosids</taxon>
        <taxon>fabids</taxon>
        <taxon>Fabales</taxon>
        <taxon>Fabaceae</taxon>
        <taxon>Papilionoideae</taxon>
        <taxon>50 kb inversion clade</taxon>
        <taxon>NPAAA clade</taxon>
        <taxon>indigoferoid/millettioid clade</taxon>
        <taxon>Phaseoleae</taxon>
        <taxon>Vigna</taxon>
    </lineage>
</organism>
<reference evidence="2 3" key="1">
    <citation type="journal article" date="2023" name="Life. Sci Alliance">
        <title>Evolutionary insights into 3D genome organization and epigenetic landscape of Vigna mungo.</title>
        <authorList>
            <person name="Junaid A."/>
            <person name="Singh B."/>
            <person name="Bhatia S."/>
        </authorList>
    </citation>
    <scope>NUCLEOTIDE SEQUENCE [LARGE SCALE GENOMIC DNA]</scope>
    <source>
        <strain evidence="2">Urdbean</strain>
    </source>
</reference>
<keyword evidence="3" id="KW-1185">Reference proteome</keyword>